<dbReference type="Gene3D" id="2.60.40.1130">
    <property type="entry name" value="Rab geranylgeranyltransferase alpha-subunit, insert domain"/>
    <property type="match status" value="1"/>
</dbReference>
<dbReference type="InterPro" id="IPR013783">
    <property type="entry name" value="Ig-like_fold"/>
</dbReference>
<dbReference type="Gene3D" id="2.60.40.10">
    <property type="entry name" value="Immunoglobulins"/>
    <property type="match status" value="2"/>
</dbReference>
<dbReference type="AlphaFoldDB" id="A0A392MRB6"/>
<feature type="domain" description="Pullulanase N2" evidence="2">
    <location>
        <begin position="2"/>
        <end position="47"/>
    </location>
</feature>
<proteinExistence type="inferred from homology"/>
<evidence type="ECO:0000256" key="1">
    <source>
        <dbReference type="ARBA" id="ARBA00008061"/>
    </source>
</evidence>
<comment type="similarity">
    <text evidence="1">Belongs to the glycosyl hydrolase 13 family.</text>
</comment>
<gene>
    <name evidence="3" type="ORF">A2U01_0009717</name>
</gene>
<protein>
    <submittedName>
        <fullName evidence="3">Pullulanase 1 chloroplastic-like</fullName>
    </submittedName>
</protein>
<dbReference type="InterPro" id="IPR040671">
    <property type="entry name" value="Pullulanase_N2"/>
</dbReference>
<evidence type="ECO:0000313" key="3">
    <source>
        <dbReference type="EMBL" id="MCH88824.1"/>
    </source>
</evidence>
<evidence type="ECO:0000313" key="4">
    <source>
        <dbReference type="Proteomes" id="UP000265520"/>
    </source>
</evidence>
<dbReference type="InterPro" id="IPR014756">
    <property type="entry name" value="Ig_E-set"/>
</dbReference>
<keyword evidence="4" id="KW-1185">Reference proteome</keyword>
<feature type="non-terminal residue" evidence="3">
    <location>
        <position position="1"/>
    </location>
</feature>
<name>A0A392MRB6_9FABA</name>
<organism evidence="3 4">
    <name type="scientific">Trifolium medium</name>
    <dbReference type="NCBI Taxonomy" id="97028"/>
    <lineage>
        <taxon>Eukaryota</taxon>
        <taxon>Viridiplantae</taxon>
        <taxon>Streptophyta</taxon>
        <taxon>Embryophyta</taxon>
        <taxon>Tracheophyta</taxon>
        <taxon>Spermatophyta</taxon>
        <taxon>Magnoliopsida</taxon>
        <taxon>eudicotyledons</taxon>
        <taxon>Gunneridae</taxon>
        <taxon>Pentapetalae</taxon>
        <taxon>rosids</taxon>
        <taxon>fabids</taxon>
        <taxon>Fabales</taxon>
        <taxon>Fabaceae</taxon>
        <taxon>Papilionoideae</taxon>
        <taxon>50 kb inversion clade</taxon>
        <taxon>NPAAA clade</taxon>
        <taxon>Hologalegina</taxon>
        <taxon>IRL clade</taxon>
        <taxon>Trifolieae</taxon>
        <taxon>Trifolium</taxon>
    </lineage>
</organism>
<accession>A0A392MRB6</accession>
<dbReference type="SUPFAM" id="SSF81296">
    <property type="entry name" value="E set domains"/>
    <property type="match status" value="2"/>
</dbReference>
<sequence>RGYRAFNVPPGSDVKSLLKSLLAVIIYDSDEKCRNCTGLQLPGVLDELFSYNGPLGALFSEEAVSLYLWAPTAQEHGVWRTKGPKSWEGCYYVYEVCVCHPSTSRVEKCYANDPYARGLSSDGRRTFLLNLDSDELKPDGWDNLANEKPILHSFSDISIYELHIRDFR</sequence>
<dbReference type="Proteomes" id="UP000265520">
    <property type="component" value="Unassembled WGS sequence"/>
</dbReference>
<dbReference type="PANTHER" id="PTHR43002">
    <property type="entry name" value="GLYCOGEN DEBRANCHING ENZYME"/>
    <property type="match status" value="1"/>
</dbReference>
<dbReference type="Pfam" id="PF17967">
    <property type="entry name" value="Pullulanase_N2"/>
    <property type="match status" value="1"/>
</dbReference>
<dbReference type="EMBL" id="LXQA010014921">
    <property type="protein sequence ID" value="MCH88824.1"/>
    <property type="molecule type" value="Genomic_DNA"/>
</dbReference>
<comment type="caution">
    <text evidence="3">The sequence shown here is derived from an EMBL/GenBank/DDBJ whole genome shotgun (WGS) entry which is preliminary data.</text>
</comment>
<dbReference type="GO" id="GO:0004553">
    <property type="term" value="F:hydrolase activity, hydrolyzing O-glycosyl compounds"/>
    <property type="evidence" value="ECO:0007669"/>
    <property type="project" value="UniProtKB-ARBA"/>
</dbReference>
<dbReference type="CDD" id="cd02860">
    <property type="entry name" value="E_set_Pullulanase"/>
    <property type="match status" value="1"/>
</dbReference>
<reference evidence="3 4" key="1">
    <citation type="journal article" date="2018" name="Front. Plant Sci.">
        <title>Red Clover (Trifolium pratense) and Zigzag Clover (T. medium) - A Picture of Genomic Similarities and Differences.</title>
        <authorList>
            <person name="Dluhosova J."/>
            <person name="Istvanek J."/>
            <person name="Nedelnik J."/>
            <person name="Repkova J."/>
        </authorList>
    </citation>
    <scope>NUCLEOTIDE SEQUENCE [LARGE SCALE GENOMIC DNA]</scope>
    <source>
        <strain evidence="4">cv. 10/8</strain>
        <tissue evidence="3">Leaf</tissue>
    </source>
</reference>
<evidence type="ECO:0000259" key="2">
    <source>
        <dbReference type="Pfam" id="PF17967"/>
    </source>
</evidence>
<dbReference type="Gene3D" id="3.20.20.80">
    <property type="entry name" value="Glycosidases"/>
    <property type="match status" value="1"/>
</dbReference>